<dbReference type="OrthoDB" id="7130006at2759"/>
<keyword evidence="3 6" id="KW-0378">Hydrolase</keyword>
<evidence type="ECO:0000256" key="3">
    <source>
        <dbReference type="ARBA" id="ARBA00022801"/>
    </source>
</evidence>
<dbReference type="GO" id="GO:0004301">
    <property type="term" value="F:epoxide hydrolase activity"/>
    <property type="evidence" value="ECO:0007669"/>
    <property type="project" value="TreeGrafter"/>
</dbReference>
<dbReference type="Proteomes" id="UP000244855">
    <property type="component" value="Unassembled WGS sequence"/>
</dbReference>
<dbReference type="PANTHER" id="PTHR21661">
    <property type="entry name" value="EPOXIDE HYDROLASE 1-RELATED"/>
    <property type="match status" value="1"/>
</dbReference>
<dbReference type="Gene3D" id="3.40.50.1820">
    <property type="entry name" value="alpha/beta hydrolase"/>
    <property type="match status" value="1"/>
</dbReference>
<evidence type="ECO:0000256" key="2">
    <source>
        <dbReference type="ARBA" id="ARBA00022797"/>
    </source>
</evidence>
<dbReference type="InterPro" id="IPR000639">
    <property type="entry name" value="Epox_hydrolase-like"/>
</dbReference>
<dbReference type="GO" id="GO:0097176">
    <property type="term" value="P:epoxide metabolic process"/>
    <property type="evidence" value="ECO:0007669"/>
    <property type="project" value="TreeGrafter"/>
</dbReference>
<dbReference type="InterPro" id="IPR016292">
    <property type="entry name" value="Epoxide_hydrolase"/>
</dbReference>
<proteinExistence type="inferred from homology"/>
<feature type="active site" description="Nucleophile" evidence="4">
    <location>
        <position position="182"/>
    </location>
</feature>
<gene>
    <name evidence="6" type="ORF">DM02DRAFT_556575</name>
</gene>
<dbReference type="PANTHER" id="PTHR21661:SF35">
    <property type="entry name" value="EPOXIDE HYDROLASE"/>
    <property type="match status" value="1"/>
</dbReference>
<comment type="similarity">
    <text evidence="1">Belongs to the peptidase S33 family.</text>
</comment>
<dbReference type="InterPro" id="IPR029058">
    <property type="entry name" value="AB_hydrolase_fold"/>
</dbReference>
<dbReference type="AlphaFoldDB" id="A0A2V1E286"/>
<protein>
    <submittedName>
        <fullName evidence="6">Alpha/beta-hydrolase</fullName>
    </submittedName>
</protein>
<dbReference type="PIRSF" id="PIRSF001112">
    <property type="entry name" value="Epoxide_hydrolase"/>
    <property type="match status" value="1"/>
</dbReference>
<sequence>MSARIIPYKIAVPAKALETLQKKLSLASFPGETAQSDNWAYGAPRNDIKRLVEYWQTTFDWRRAEAEINKLPQFTASISVEGHGPLQIHFVHQKSSKANSIPLLFCHGWPGSFLEVTKILPLLTSSDSDGEQTFHVVAPSLPNFGFSQRTSEPGFGVQQHAEVCHKLMLELGYNKYVTQAGDLGFFISRAMGSLYPDNALGSHMNFIVTIPPSPISTPFLVLQYLTGMLSADEKEGLKRSQEYNDSGSGYRIMHQTRPHTIGYALADSPVALLAWIYEKLHDWTDNYNWTDDEVLTWVSIYLFSSAGADASVRVYNDLMSREADIKVEALLKYTKVPLGISYFPRDVIVLPSSWGRTLGPVLYEKRHKEGGHFAAHERPELLVADVRKFVQTLNISA</sequence>
<accession>A0A2V1E286</accession>
<dbReference type="STRING" id="97972.A0A2V1E286"/>
<dbReference type="EMBL" id="KZ805322">
    <property type="protein sequence ID" value="PVI04359.1"/>
    <property type="molecule type" value="Genomic_DNA"/>
</dbReference>
<organism evidence="6 7">
    <name type="scientific">Periconia macrospinosa</name>
    <dbReference type="NCBI Taxonomy" id="97972"/>
    <lineage>
        <taxon>Eukaryota</taxon>
        <taxon>Fungi</taxon>
        <taxon>Dikarya</taxon>
        <taxon>Ascomycota</taxon>
        <taxon>Pezizomycotina</taxon>
        <taxon>Dothideomycetes</taxon>
        <taxon>Pleosporomycetidae</taxon>
        <taxon>Pleosporales</taxon>
        <taxon>Massarineae</taxon>
        <taxon>Periconiaceae</taxon>
        <taxon>Periconia</taxon>
    </lineage>
</organism>
<feature type="active site" description="Proton donor" evidence="4">
    <location>
        <position position="315"/>
    </location>
</feature>
<feature type="domain" description="Epoxide hydrolase N-terminal" evidence="5">
    <location>
        <begin position="6"/>
        <end position="116"/>
    </location>
</feature>
<dbReference type="SUPFAM" id="SSF53474">
    <property type="entry name" value="alpha/beta-Hydrolases"/>
    <property type="match status" value="1"/>
</dbReference>
<feature type="active site" description="Proton acceptor" evidence="4">
    <location>
        <position position="372"/>
    </location>
</feature>
<dbReference type="InterPro" id="IPR010497">
    <property type="entry name" value="Epoxide_hydro_N"/>
</dbReference>
<name>A0A2V1E286_9PLEO</name>
<evidence type="ECO:0000259" key="5">
    <source>
        <dbReference type="Pfam" id="PF06441"/>
    </source>
</evidence>
<evidence type="ECO:0000313" key="6">
    <source>
        <dbReference type="EMBL" id="PVI04359.1"/>
    </source>
</evidence>
<keyword evidence="7" id="KW-1185">Reference proteome</keyword>
<dbReference type="PRINTS" id="PR00412">
    <property type="entry name" value="EPOXHYDRLASE"/>
</dbReference>
<evidence type="ECO:0000313" key="7">
    <source>
        <dbReference type="Proteomes" id="UP000244855"/>
    </source>
</evidence>
<keyword evidence="2" id="KW-0058">Aromatic hydrocarbons catabolism</keyword>
<dbReference type="Pfam" id="PF06441">
    <property type="entry name" value="EHN"/>
    <property type="match status" value="1"/>
</dbReference>
<reference evidence="6 7" key="1">
    <citation type="journal article" date="2018" name="Sci. Rep.">
        <title>Comparative genomics provides insights into the lifestyle and reveals functional heterogeneity of dark septate endophytic fungi.</title>
        <authorList>
            <person name="Knapp D.G."/>
            <person name="Nemeth J.B."/>
            <person name="Barry K."/>
            <person name="Hainaut M."/>
            <person name="Henrissat B."/>
            <person name="Johnson J."/>
            <person name="Kuo A."/>
            <person name="Lim J.H.P."/>
            <person name="Lipzen A."/>
            <person name="Nolan M."/>
            <person name="Ohm R.A."/>
            <person name="Tamas L."/>
            <person name="Grigoriev I.V."/>
            <person name="Spatafora J.W."/>
            <person name="Nagy L.G."/>
            <person name="Kovacs G.M."/>
        </authorList>
    </citation>
    <scope>NUCLEOTIDE SEQUENCE [LARGE SCALE GENOMIC DNA]</scope>
    <source>
        <strain evidence="6 7">DSE2036</strain>
    </source>
</reference>
<evidence type="ECO:0000256" key="1">
    <source>
        <dbReference type="ARBA" id="ARBA00010088"/>
    </source>
</evidence>
<evidence type="ECO:0000256" key="4">
    <source>
        <dbReference type="PIRSR" id="PIRSR001112-1"/>
    </source>
</evidence>